<evidence type="ECO:0000313" key="2">
    <source>
        <dbReference type="Proteomes" id="UP000663792"/>
    </source>
</evidence>
<reference evidence="1" key="1">
    <citation type="submission" date="2021-01" db="EMBL/GenBank/DDBJ databases">
        <title>YIM 132084 draft genome.</title>
        <authorList>
            <person name="An D."/>
        </authorList>
    </citation>
    <scope>NUCLEOTIDE SEQUENCE</scope>
    <source>
        <strain evidence="1">YIM 132084</strain>
    </source>
</reference>
<gene>
    <name evidence="1" type="ORF">JL106_19050</name>
</gene>
<comment type="caution">
    <text evidence="1">The sequence shown here is derived from an EMBL/GenBank/DDBJ whole genome shotgun (WGS) entry which is preliminary data.</text>
</comment>
<dbReference type="Proteomes" id="UP000663792">
    <property type="component" value="Unassembled WGS sequence"/>
</dbReference>
<accession>A0A939C0M8</accession>
<proteinExistence type="predicted"/>
<dbReference type="EMBL" id="JAERWK010000026">
    <property type="protein sequence ID" value="MBM9469390.1"/>
    <property type="molecule type" value="Genomic_DNA"/>
</dbReference>
<name>A0A939C0M8_9ACTN</name>
<sequence>MITSVATRFALPAPIVLVVAGLAVSFVPGIPGSEVDPEVVLDLLLPPLLDGAAFESSAVAIRQLQRAIIQLAVVWSCSPRSASRSC</sequence>
<evidence type="ECO:0000313" key="1">
    <source>
        <dbReference type="EMBL" id="MBM9469390.1"/>
    </source>
</evidence>
<protein>
    <submittedName>
        <fullName evidence="1">Cation:proton antiporter</fullName>
    </submittedName>
</protein>
<keyword evidence="2" id="KW-1185">Reference proteome</keyword>
<organism evidence="1 2">
    <name type="scientific">Nakamurella leprariae</name>
    <dbReference type="NCBI Taxonomy" id="2803911"/>
    <lineage>
        <taxon>Bacteria</taxon>
        <taxon>Bacillati</taxon>
        <taxon>Actinomycetota</taxon>
        <taxon>Actinomycetes</taxon>
        <taxon>Nakamurellales</taxon>
        <taxon>Nakamurellaceae</taxon>
        <taxon>Nakamurella</taxon>
    </lineage>
</organism>
<dbReference type="AlphaFoldDB" id="A0A939C0M8"/>